<name>A0A8X6N942_NEPPI</name>
<evidence type="ECO:0000313" key="1">
    <source>
        <dbReference type="EMBL" id="GFT01481.1"/>
    </source>
</evidence>
<keyword evidence="2" id="KW-1185">Reference proteome</keyword>
<dbReference type="EMBL" id="BMAW01006957">
    <property type="protein sequence ID" value="GFT01481.1"/>
    <property type="molecule type" value="Genomic_DNA"/>
</dbReference>
<comment type="caution">
    <text evidence="1">The sequence shown here is derived from an EMBL/GenBank/DDBJ whole genome shotgun (WGS) entry which is preliminary data.</text>
</comment>
<sequence>MLFPHCRTRRVGCPVHGSLIYIFKLSSNGTCVAIDSRGWSAEGISFPFYHPKLKFLYPPPGDAPYRGYRLPKGWIQ</sequence>
<evidence type="ECO:0000313" key="2">
    <source>
        <dbReference type="Proteomes" id="UP000887013"/>
    </source>
</evidence>
<organism evidence="1 2">
    <name type="scientific">Nephila pilipes</name>
    <name type="common">Giant wood spider</name>
    <name type="synonym">Nephila maculata</name>
    <dbReference type="NCBI Taxonomy" id="299642"/>
    <lineage>
        <taxon>Eukaryota</taxon>
        <taxon>Metazoa</taxon>
        <taxon>Ecdysozoa</taxon>
        <taxon>Arthropoda</taxon>
        <taxon>Chelicerata</taxon>
        <taxon>Arachnida</taxon>
        <taxon>Araneae</taxon>
        <taxon>Araneomorphae</taxon>
        <taxon>Entelegynae</taxon>
        <taxon>Araneoidea</taxon>
        <taxon>Nephilidae</taxon>
        <taxon>Nephila</taxon>
    </lineage>
</organism>
<protein>
    <submittedName>
        <fullName evidence="1">Uncharacterized protein</fullName>
    </submittedName>
</protein>
<proteinExistence type="predicted"/>
<feature type="non-terminal residue" evidence="1">
    <location>
        <position position="76"/>
    </location>
</feature>
<dbReference type="OrthoDB" id="10460680at2759"/>
<dbReference type="AlphaFoldDB" id="A0A8X6N942"/>
<dbReference type="Proteomes" id="UP000887013">
    <property type="component" value="Unassembled WGS sequence"/>
</dbReference>
<reference evidence="1" key="1">
    <citation type="submission" date="2020-08" db="EMBL/GenBank/DDBJ databases">
        <title>Multicomponent nature underlies the extraordinary mechanical properties of spider dragline silk.</title>
        <authorList>
            <person name="Kono N."/>
            <person name="Nakamura H."/>
            <person name="Mori M."/>
            <person name="Yoshida Y."/>
            <person name="Ohtoshi R."/>
            <person name="Malay A.D."/>
            <person name="Moran D.A.P."/>
            <person name="Tomita M."/>
            <person name="Numata K."/>
            <person name="Arakawa K."/>
        </authorList>
    </citation>
    <scope>NUCLEOTIDE SEQUENCE</scope>
</reference>
<gene>
    <name evidence="1" type="ORF">NPIL_397171</name>
</gene>
<accession>A0A8X6N942</accession>